<name>A0A1L5FAR6_CLOKL</name>
<dbReference type="RefSeq" id="WP_073539705.1">
    <property type="nucleotide sequence ID" value="NZ_CP018335.1"/>
</dbReference>
<proteinExistence type="predicted"/>
<keyword evidence="1" id="KW-0472">Membrane</keyword>
<gene>
    <name evidence="2" type="ORF">BS101_15775</name>
</gene>
<evidence type="ECO:0000313" key="2">
    <source>
        <dbReference type="EMBL" id="APM40094.1"/>
    </source>
</evidence>
<sequence length="342" mass="39283">MKIFKRTAIWIAISLIIQFAGLLYINNYFLSSEIKLKTKKIVKSEPKKSEVEIKIPEDAENITVSFDGRYLAYCQENTLKVVDSKTGDEKSLEFEDGVQVSFYKWLQDRNRLLIAEKEDSQEGSKFELSYYEVDKDIKENIKELDWSDTEAKIDNIQESHLTNVIYVKMESRGMRTTIYRVDIMKKVEKIPVNSYIVGEIGILYLQDKLIYEDSVHNDIYITDEDEPLTIHGIENKPVWVGIDENDRVYIGDEKDGKISNIYCGTINSGEYDYQNINLNQLVDKKNVFVMPSGKIYINNALEGIVEEVGSGKQYTYRGNFIGIYDGGIASVSNGKLEKTLLN</sequence>
<protein>
    <recommendedName>
        <fullName evidence="4">Dipeptidyl-peptidase IV</fullName>
    </recommendedName>
</protein>
<dbReference type="OrthoDB" id="1630871at2"/>
<accession>A0A1L5FAR6</accession>
<dbReference type="Proteomes" id="UP000184604">
    <property type="component" value="Chromosome"/>
</dbReference>
<keyword evidence="1" id="KW-1133">Transmembrane helix</keyword>
<organism evidence="2 3">
    <name type="scientific">Clostridium kluyveri</name>
    <dbReference type="NCBI Taxonomy" id="1534"/>
    <lineage>
        <taxon>Bacteria</taxon>
        <taxon>Bacillati</taxon>
        <taxon>Bacillota</taxon>
        <taxon>Clostridia</taxon>
        <taxon>Eubacteriales</taxon>
        <taxon>Clostridiaceae</taxon>
        <taxon>Clostridium</taxon>
    </lineage>
</organism>
<reference evidence="2 3" key="1">
    <citation type="submission" date="2016-12" db="EMBL/GenBank/DDBJ databases">
        <title>Complete genome sequence of Clostridium kluyveri JZZ isolated from the pit mud of a Chinese flavor liquor-making factory.</title>
        <authorList>
            <person name="Wang Y."/>
        </authorList>
    </citation>
    <scope>NUCLEOTIDE SEQUENCE [LARGE SCALE GENOMIC DNA]</scope>
    <source>
        <strain evidence="2 3">JZZ</strain>
    </source>
</reference>
<evidence type="ECO:0000256" key="1">
    <source>
        <dbReference type="SAM" id="Phobius"/>
    </source>
</evidence>
<dbReference type="AlphaFoldDB" id="A0A1L5FAR6"/>
<dbReference type="InterPro" id="IPR015943">
    <property type="entry name" value="WD40/YVTN_repeat-like_dom_sf"/>
</dbReference>
<evidence type="ECO:0008006" key="4">
    <source>
        <dbReference type="Google" id="ProtNLM"/>
    </source>
</evidence>
<evidence type="ECO:0000313" key="3">
    <source>
        <dbReference type="Proteomes" id="UP000184604"/>
    </source>
</evidence>
<dbReference type="SUPFAM" id="SSF82171">
    <property type="entry name" value="DPP6 N-terminal domain-like"/>
    <property type="match status" value="1"/>
</dbReference>
<feature type="transmembrane region" description="Helical" evidence="1">
    <location>
        <begin position="7"/>
        <end position="25"/>
    </location>
</feature>
<keyword evidence="1" id="KW-0812">Transmembrane</keyword>
<dbReference type="Gene3D" id="2.130.10.10">
    <property type="entry name" value="YVTN repeat-like/Quinoprotein amine dehydrogenase"/>
    <property type="match status" value="1"/>
</dbReference>
<dbReference type="EMBL" id="CP018335">
    <property type="protein sequence ID" value="APM40094.1"/>
    <property type="molecule type" value="Genomic_DNA"/>
</dbReference>